<gene>
    <name evidence="6" type="ORF">C1I99_00710</name>
</gene>
<dbReference type="SUPFAM" id="SSF48498">
    <property type="entry name" value="Tetracyclin repressor-like, C-terminal domain"/>
    <property type="match status" value="1"/>
</dbReference>
<dbReference type="OrthoDB" id="3869819at2"/>
<organism evidence="6 7">
    <name type="scientific">Micromonospora deserti</name>
    <dbReference type="NCBI Taxonomy" id="2070366"/>
    <lineage>
        <taxon>Bacteria</taxon>
        <taxon>Bacillati</taxon>
        <taxon>Actinomycetota</taxon>
        <taxon>Actinomycetes</taxon>
        <taxon>Micromonosporales</taxon>
        <taxon>Micromonosporaceae</taxon>
        <taxon>Micromonospora</taxon>
    </lineage>
</organism>
<dbReference type="InterPro" id="IPR009057">
    <property type="entry name" value="Homeodomain-like_sf"/>
</dbReference>
<dbReference type="PANTHER" id="PTHR30055:SF234">
    <property type="entry name" value="HTH-TYPE TRANSCRIPTIONAL REGULATOR BETI"/>
    <property type="match status" value="1"/>
</dbReference>
<evidence type="ECO:0000256" key="1">
    <source>
        <dbReference type="ARBA" id="ARBA00023015"/>
    </source>
</evidence>
<feature type="DNA-binding region" description="H-T-H motif" evidence="4">
    <location>
        <begin position="35"/>
        <end position="54"/>
    </location>
</feature>
<protein>
    <submittedName>
        <fullName evidence="6">TetR/AcrR family transcriptional regulator</fullName>
    </submittedName>
</protein>
<evidence type="ECO:0000313" key="6">
    <source>
        <dbReference type="EMBL" id="PZG02852.1"/>
    </source>
</evidence>
<dbReference type="PROSITE" id="PS50977">
    <property type="entry name" value="HTH_TETR_2"/>
    <property type="match status" value="1"/>
</dbReference>
<dbReference type="InterPro" id="IPR036271">
    <property type="entry name" value="Tet_transcr_reg_TetR-rel_C_sf"/>
</dbReference>
<dbReference type="GO" id="GO:0000976">
    <property type="term" value="F:transcription cis-regulatory region binding"/>
    <property type="evidence" value="ECO:0007669"/>
    <property type="project" value="TreeGrafter"/>
</dbReference>
<evidence type="ECO:0000313" key="7">
    <source>
        <dbReference type="Proteomes" id="UP000248749"/>
    </source>
</evidence>
<dbReference type="Proteomes" id="UP000248749">
    <property type="component" value="Unassembled WGS sequence"/>
</dbReference>
<dbReference type="SUPFAM" id="SSF46689">
    <property type="entry name" value="Homeodomain-like"/>
    <property type="match status" value="1"/>
</dbReference>
<accession>A0A2W2CTC5</accession>
<evidence type="ECO:0000259" key="5">
    <source>
        <dbReference type="PROSITE" id="PS50977"/>
    </source>
</evidence>
<evidence type="ECO:0000256" key="3">
    <source>
        <dbReference type="ARBA" id="ARBA00023163"/>
    </source>
</evidence>
<dbReference type="Gene3D" id="1.10.357.10">
    <property type="entry name" value="Tetracycline Repressor, domain 2"/>
    <property type="match status" value="1"/>
</dbReference>
<dbReference type="PANTHER" id="PTHR30055">
    <property type="entry name" value="HTH-TYPE TRANSCRIPTIONAL REGULATOR RUTR"/>
    <property type="match status" value="1"/>
</dbReference>
<dbReference type="RefSeq" id="WP_111132204.1">
    <property type="nucleotide sequence ID" value="NZ_POUB01000003.1"/>
</dbReference>
<keyword evidence="1" id="KW-0805">Transcription regulation</keyword>
<keyword evidence="2 4" id="KW-0238">DNA-binding</keyword>
<name>A0A2W2CTC5_9ACTN</name>
<dbReference type="Pfam" id="PF00440">
    <property type="entry name" value="TetR_N"/>
    <property type="match status" value="1"/>
</dbReference>
<dbReference type="InterPro" id="IPR050109">
    <property type="entry name" value="HTH-type_TetR-like_transc_reg"/>
</dbReference>
<sequence>MTPSQAPNRRADARRSQAAILDAAVHLLNTHPDASVEAIATAAGVTRQTVYAHFPSRQRLLAAALDRVTEETVTAMDTADPATGSAADALLRLLDAGTRTAGRYRVLLQQINSIPVSPQADHERHVPVADRLRRVIRRGQDSGEFDDQLPTDWLIAVTIALGHAASEEADTGRMSADEATSALHTSLLRVFGATATTPPPPAVRGPLAD</sequence>
<evidence type="ECO:0000256" key="4">
    <source>
        <dbReference type="PROSITE-ProRule" id="PRU00335"/>
    </source>
</evidence>
<dbReference type="InterPro" id="IPR001647">
    <property type="entry name" value="HTH_TetR"/>
</dbReference>
<dbReference type="EMBL" id="POUB01000003">
    <property type="protein sequence ID" value="PZG02852.1"/>
    <property type="molecule type" value="Genomic_DNA"/>
</dbReference>
<keyword evidence="3" id="KW-0804">Transcription</keyword>
<keyword evidence="7" id="KW-1185">Reference proteome</keyword>
<comment type="caution">
    <text evidence="6">The sequence shown here is derived from an EMBL/GenBank/DDBJ whole genome shotgun (WGS) entry which is preliminary data.</text>
</comment>
<dbReference type="AlphaFoldDB" id="A0A2W2CTC5"/>
<dbReference type="GO" id="GO:0003700">
    <property type="term" value="F:DNA-binding transcription factor activity"/>
    <property type="evidence" value="ECO:0007669"/>
    <property type="project" value="TreeGrafter"/>
</dbReference>
<feature type="domain" description="HTH tetR-type" evidence="5">
    <location>
        <begin position="14"/>
        <end position="72"/>
    </location>
</feature>
<evidence type="ECO:0000256" key="2">
    <source>
        <dbReference type="ARBA" id="ARBA00023125"/>
    </source>
</evidence>
<reference evidence="6 7" key="1">
    <citation type="submission" date="2018-01" db="EMBL/GenBank/DDBJ databases">
        <title>Draft genome sequence of Salinispora sp. 13K206.</title>
        <authorList>
            <person name="Sahin N."/>
            <person name="Saygin H."/>
            <person name="Ay H."/>
        </authorList>
    </citation>
    <scope>NUCLEOTIDE SEQUENCE [LARGE SCALE GENOMIC DNA]</scope>
    <source>
        <strain evidence="6 7">13K206</strain>
    </source>
</reference>
<proteinExistence type="predicted"/>